<dbReference type="EMBL" id="SEKV01000565">
    <property type="protein sequence ID" value="TFY55731.1"/>
    <property type="molecule type" value="Genomic_DNA"/>
</dbReference>
<feature type="compositionally biased region" description="Basic residues" evidence="1">
    <location>
        <begin position="367"/>
        <end position="379"/>
    </location>
</feature>
<evidence type="ECO:0000256" key="1">
    <source>
        <dbReference type="SAM" id="MobiDB-lite"/>
    </source>
</evidence>
<name>A0A4Y9Y2V1_9APHY</name>
<dbReference type="AlphaFoldDB" id="A0A4Y9Y2V1"/>
<sequence>FEQPGALTFHASSVLSNDREEHRLSGQRATGVHYENMFSDPLPQGGAQKAFDPYESSYFSSPGAGEDYDMSATSGSQPDHGTAVADITPGSEASGQPGWWRDHDDMTGKHSPSGPVVNAAEDRATSGHFADRADPEYVSMLETHATQGGQEVFQLRSDHGDSESVSLDSAGARQRFGPLVGHLDSKGILAAIAAQSLGRELLEQRHPLAGDHQFLVHTEDGVYRGPLGDSAAGRDYDVQSTIAQGGDHAVSEPPGHRPVYHNSAADGNVIEQYRQPSHNVIPEDRITDPFFNVSDDVGNGGHDDGDDGDDEDEDDTSGTDDDEDQHDEEVDETGDAFWDAEHTDGSDSDTDMRGGGGLWAASGASTPRKHREKPLKRMPSHQTDRRSVEPKGQAKIPEVLGPPVHANANSRAVSEPASQSPKNPSRPTSSHAGVSVPKAPLLKTNDTQQHKESEVKLDELLATLSNGDADGLATKRDWRGIVLLLDKAISHLKDIRDGQGNSGHAGEDNSNQGEARVRCGPRFRAASLILLHAEVRKHAMELLHRDTRSDNIPVVNAERTAQYERTKRKDDGPTIDDFALDLIGPLGSPWNMRAKIIFAESFVIADYSCKDKVKVRRAFKVHLTTLRRQFKKLARDPAYELTPEEVDALKTSLRTARRRERKDPDAYTELDVQEAVGFTVPEGVVRLIERFGHCRTRADKALPNPA</sequence>
<gene>
    <name evidence="2" type="ORF">EVJ58_g8060</name>
</gene>
<evidence type="ECO:0000313" key="3">
    <source>
        <dbReference type="Proteomes" id="UP000298390"/>
    </source>
</evidence>
<feature type="region of interest" description="Disordered" evidence="1">
    <location>
        <begin position="495"/>
        <end position="515"/>
    </location>
</feature>
<feature type="compositionally biased region" description="Acidic residues" evidence="1">
    <location>
        <begin position="304"/>
        <end position="334"/>
    </location>
</feature>
<protein>
    <submittedName>
        <fullName evidence="2">Uncharacterized protein</fullName>
    </submittedName>
</protein>
<organism evidence="2 3">
    <name type="scientific">Rhodofomes roseus</name>
    <dbReference type="NCBI Taxonomy" id="34475"/>
    <lineage>
        <taxon>Eukaryota</taxon>
        <taxon>Fungi</taxon>
        <taxon>Dikarya</taxon>
        <taxon>Basidiomycota</taxon>
        <taxon>Agaricomycotina</taxon>
        <taxon>Agaricomycetes</taxon>
        <taxon>Polyporales</taxon>
        <taxon>Rhodofomes</taxon>
    </lineage>
</organism>
<feature type="non-terminal residue" evidence="2">
    <location>
        <position position="1"/>
    </location>
</feature>
<reference evidence="2 3" key="1">
    <citation type="submission" date="2019-01" db="EMBL/GenBank/DDBJ databases">
        <title>Genome sequencing of the rare red list fungi Fomitopsis rosea.</title>
        <authorList>
            <person name="Buettner E."/>
            <person name="Kellner H."/>
        </authorList>
    </citation>
    <scope>NUCLEOTIDE SEQUENCE [LARGE SCALE GENOMIC DNA]</scope>
    <source>
        <strain evidence="2 3">DSM 105464</strain>
    </source>
</reference>
<proteinExistence type="predicted"/>
<feature type="compositionally biased region" description="Polar residues" evidence="1">
    <location>
        <begin position="407"/>
        <end position="432"/>
    </location>
</feature>
<comment type="caution">
    <text evidence="2">The sequence shown here is derived from an EMBL/GenBank/DDBJ whole genome shotgun (WGS) entry which is preliminary data.</text>
</comment>
<evidence type="ECO:0000313" key="2">
    <source>
        <dbReference type="EMBL" id="TFY55731.1"/>
    </source>
</evidence>
<dbReference type="Proteomes" id="UP000298390">
    <property type="component" value="Unassembled WGS sequence"/>
</dbReference>
<feature type="region of interest" description="Disordered" evidence="1">
    <location>
        <begin position="279"/>
        <end position="452"/>
    </location>
</feature>
<feature type="region of interest" description="Disordered" evidence="1">
    <location>
        <begin position="1"/>
        <end position="112"/>
    </location>
</feature>
<accession>A0A4Y9Y2V1</accession>